<keyword evidence="2" id="KW-0503">Monooxygenase</keyword>
<feature type="compositionally biased region" description="Basic and acidic residues" evidence="1">
    <location>
        <begin position="77"/>
        <end position="86"/>
    </location>
</feature>
<accession>A0A6J4JD95</accession>
<feature type="non-terminal residue" evidence="2">
    <location>
        <position position="216"/>
    </location>
</feature>
<dbReference type="EMBL" id="CADCTN010000229">
    <property type="protein sequence ID" value="CAA9273220.1"/>
    <property type="molecule type" value="Genomic_DNA"/>
</dbReference>
<feature type="compositionally biased region" description="Low complexity" evidence="1">
    <location>
        <begin position="171"/>
        <end position="183"/>
    </location>
</feature>
<keyword evidence="2" id="KW-0560">Oxidoreductase</keyword>
<sequence>DRPRRTCALRPHRDGDRRVLPRAQLRRRPPADRLGLQPVRRRRAQPRAALLLHRGVRGPAGRPVHLGGPQGLAAQRGGDRRVHRQPDPGGAVRAGQRHRHGLPRGHQRGAGVRDRAGAQRARGGAPGGRVTGVGGVHAALHRAPGRQHRGVRPGAADQRPGGRRARRAAPDRAPQAAGAAGRQRVVDDRRGPRDPADPLRDVVGGSLDRRAGQRRL</sequence>
<evidence type="ECO:0000256" key="1">
    <source>
        <dbReference type="SAM" id="MobiDB-lite"/>
    </source>
</evidence>
<feature type="compositionally biased region" description="Basic and acidic residues" evidence="1">
    <location>
        <begin position="207"/>
        <end position="216"/>
    </location>
</feature>
<organism evidence="2">
    <name type="scientific">uncultured Blastococcus sp</name>
    <dbReference type="NCBI Taxonomy" id="217144"/>
    <lineage>
        <taxon>Bacteria</taxon>
        <taxon>Bacillati</taxon>
        <taxon>Actinomycetota</taxon>
        <taxon>Actinomycetes</taxon>
        <taxon>Geodermatophilales</taxon>
        <taxon>Geodermatophilaceae</taxon>
        <taxon>Blastococcus</taxon>
        <taxon>environmental samples</taxon>
    </lineage>
</organism>
<dbReference type="AlphaFoldDB" id="A0A6J4JD95"/>
<feature type="region of interest" description="Disordered" evidence="1">
    <location>
        <begin position="1"/>
        <end position="216"/>
    </location>
</feature>
<reference evidence="2" key="1">
    <citation type="submission" date="2020-02" db="EMBL/GenBank/DDBJ databases">
        <authorList>
            <person name="Meier V. D."/>
        </authorList>
    </citation>
    <scope>NUCLEOTIDE SEQUENCE</scope>
    <source>
        <strain evidence="2">AVDCRST_MAG52</strain>
    </source>
</reference>
<dbReference type="GO" id="GO:0004497">
    <property type="term" value="F:monooxygenase activity"/>
    <property type="evidence" value="ECO:0007669"/>
    <property type="project" value="UniProtKB-KW"/>
</dbReference>
<feature type="compositionally biased region" description="Gly residues" evidence="1">
    <location>
        <begin position="124"/>
        <end position="135"/>
    </location>
</feature>
<dbReference type="EC" id="1.14.13.-" evidence="2"/>
<gene>
    <name evidence="2" type="ORF">AVDCRST_MAG52-3365</name>
</gene>
<protein>
    <submittedName>
        <fullName evidence="2">Nitrilotriacetate monooxygenase component B</fullName>
        <ecNumber evidence="2">1.14.13.-</ecNumber>
    </submittedName>
</protein>
<feature type="compositionally biased region" description="Basic residues" evidence="1">
    <location>
        <begin position="95"/>
        <end position="107"/>
    </location>
</feature>
<name>A0A6J4JD95_9ACTN</name>
<evidence type="ECO:0000313" key="2">
    <source>
        <dbReference type="EMBL" id="CAA9273220.1"/>
    </source>
</evidence>
<feature type="compositionally biased region" description="Basic residues" evidence="1">
    <location>
        <begin position="139"/>
        <end position="151"/>
    </location>
</feature>
<feature type="non-terminal residue" evidence="2">
    <location>
        <position position="1"/>
    </location>
</feature>
<feature type="compositionally biased region" description="Basic and acidic residues" evidence="1">
    <location>
        <begin position="184"/>
        <end position="200"/>
    </location>
</feature>
<proteinExistence type="predicted"/>